<comment type="similarity">
    <text evidence="3">Belongs to the peptidase M20A family.</text>
</comment>
<reference evidence="9 10" key="1">
    <citation type="submission" date="2016-02" db="EMBL/GenBank/DDBJ databases">
        <title>Draft genome sequence of hydrocarbon degrading Staphylococcus saprophyticus Strain CNV2, isolated from crude-oil contaminated soil from Noonmati Oil Refinery, Guwahati, Assam, India.</title>
        <authorList>
            <person name="Mukherjee A."/>
            <person name="Chettri B."/>
            <person name="Langpoklakpam J."/>
            <person name="Singh A.K."/>
            <person name="Chattopadhyay D.J."/>
        </authorList>
    </citation>
    <scope>NUCLEOTIDE SEQUENCE [LARGE SCALE GENOMIC DNA]</scope>
    <source>
        <strain evidence="9 10">CNV2</strain>
    </source>
</reference>
<dbReference type="InterPro" id="IPR050072">
    <property type="entry name" value="Peptidase_M20A"/>
</dbReference>
<accession>A0A151A2R1</accession>
<dbReference type="RefSeq" id="WP_061853834.1">
    <property type="nucleotide sequence ID" value="NZ_LUGM01000002.1"/>
</dbReference>
<dbReference type="EMBL" id="LUGM01000002">
    <property type="protein sequence ID" value="KYH13603.1"/>
    <property type="molecule type" value="Genomic_DNA"/>
</dbReference>
<dbReference type="InterPro" id="IPR002933">
    <property type="entry name" value="Peptidase_M20"/>
</dbReference>
<name>A0A151A2R1_9STAP</name>
<keyword evidence="5" id="KW-0378">Hydrolase</keyword>
<evidence type="ECO:0000256" key="2">
    <source>
        <dbReference type="ARBA" id="ARBA00001947"/>
    </source>
</evidence>
<dbReference type="InterPro" id="IPR010182">
    <property type="entry name" value="ArgE/DapE"/>
</dbReference>
<organism evidence="9 10">
    <name type="scientific">Staphylococcus kloosii</name>
    <dbReference type="NCBI Taxonomy" id="29384"/>
    <lineage>
        <taxon>Bacteria</taxon>
        <taxon>Bacillati</taxon>
        <taxon>Bacillota</taxon>
        <taxon>Bacilli</taxon>
        <taxon>Bacillales</taxon>
        <taxon>Staphylococcaceae</taxon>
        <taxon>Staphylococcus</taxon>
    </lineage>
</organism>
<dbReference type="InterPro" id="IPR011650">
    <property type="entry name" value="Peptidase_M20_dimer"/>
</dbReference>
<dbReference type="InterPro" id="IPR036264">
    <property type="entry name" value="Bact_exopeptidase_dim_dom"/>
</dbReference>
<keyword evidence="6" id="KW-0862">Zinc</keyword>
<evidence type="ECO:0000313" key="10">
    <source>
        <dbReference type="Proteomes" id="UP000075418"/>
    </source>
</evidence>
<sequence length="410" mass="45566">MEQRHLDLLAQLIAHQTESPPGRNTDPLQDEVAILLQDIGFNIKREPLYDNDSVIIATLEGQDPNAPKLILNGHMDVASVEDDSNWQYPPFELTQVDEWLYGRGVSDMKGGMATLFYVLEQLYQQQIRPKGDIIVQSVVGEEVGEAGTKLACEHSPQADLALILDTSEQKALGQGGVITGWITIKSKETVHDGARHSMIHAGGGKFGANAIEKMTVIIRALNDLERHWAVMKSYEEMTPGANTINPAVIEGGRHPAFIADECRLWITVHYLPNESYEEVVAEIEDYLNKVAQADLWLAQNPLTFEWGGASMIEDRGEIFPSFVVPTEHSGYKLLSDVHEQVHGAPLETGLSTTVTDGGWTAYFGIPTILYGPGSLEEAHSVDEKISVNELENFSEVLYKFLKNWYNQPQK</sequence>
<dbReference type="SUPFAM" id="SSF55031">
    <property type="entry name" value="Bacterial exopeptidase dimerisation domain"/>
    <property type="match status" value="1"/>
</dbReference>
<evidence type="ECO:0000313" key="9">
    <source>
        <dbReference type="EMBL" id="KYH13603.1"/>
    </source>
</evidence>
<keyword evidence="4" id="KW-0479">Metal-binding</keyword>
<proteinExistence type="inferred from homology"/>
<protein>
    <submittedName>
        <fullName evidence="9">Acetylornithine deacetylase</fullName>
    </submittedName>
</protein>
<dbReference type="NCBIfam" id="TIGR01910">
    <property type="entry name" value="DapE-ArgE"/>
    <property type="match status" value="1"/>
</dbReference>
<dbReference type="Pfam" id="PF01546">
    <property type="entry name" value="Peptidase_M20"/>
    <property type="match status" value="1"/>
</dbReference>
<gene>
    <name evidence="9" type="ORF">A0131_02105</name>
</gene>
<dbReference type="PANTHER" id="PTHR43808:SF24">
    <property type="entry name" value="N-FORMYL-4-AMINO-5-AMINOMETHYL-2-METHYLPYRIMIDINE DEFORMYLASE"/>
    <property type="match status" value="1"/>
</dbReference>
<dbReference type="NCBIfam" id="NF006370">
    <property type="entry name" value="PRK08596.1"/>
    <property type="match status" value="1"/>
</dbReference>
<dbReference type="Pfam" id="PF07687">
    <property type="entry name" value="M20_dimer"/>
    <property type="match status" value="1"/>
</dbReference>
<dbReference type="Gene3D" id="3.30.70.360">
    <property type="match status" value="1"/>
</dbReference>
<evidence type="ECO:0000256" key="5">
    <source>
        <dbReference type="ARBA" id="ARBA00022801"/>
    </source>
</evidence>
<dbReference type="Gene3D" id="3.40.630.10">
    <property type="entry name" value="Zn peptidases"/>
    <property type="match status" value="2"/>
</dbReference>
<dbReference type="SUPFAM" id="SSF53187">
    <property type="entry name" value="Zn-dependent exopeptidases"/>
    <property type="match status" value="1"/>
</dbReference>
<evidence type="ECO:0000256" key="6">
    <source>
        <dbReference type="ARBA" id="ARBA00022833"/>
    </source>
</evidence>
<dbReference type="GO" id="GO:0046872">
    <property type="term" value="F:metal ion binding"/>
    <property type="evidence" value="ECO:0007669"/>
    <property type="project" value="UniProtKB-KW"/>
</dbReference>
<comment type="cofactor">
    <cofactor evidence="1">
        <name>Co(2+)</name>
        <dbReference type="ChEBI" id="CHEBI:48828"/>
    </cofactor>
</comment>
<dbReference type="AlphaFoldDB" id="A0A151A2R1"/>
<evidence type="ECO:0000256" key="4">
    <source>
        <dbReference type="ARBA" id="ARBA00022723"/>
    </source>
</evidence>
<comment type="caution">
    <text evidence="9">The sequence shown here is derived from an EMBL/GenBank/DDBJ whole genome shotgun (WGS) entry which is preliminary data.</text>
</comment>
<evidence type="ECO:0000256" key="3">
    <source>
        <dbReference type="ARBA" id="ARBA00006247"/>
    </source>
</evidence>
<dbReference type="PANTHER" id="PTHR43808">
    <property type="entry name" value="ACETYLORNITHINE DEACETYLASE"/>
    <property type="match status" value="1"/>
</dbReference>
<comment type="cofactor">
    <cofactor evidence="2">
        <name>Zn(2+)</name>
        <dbReference type="ChEBI" id="CHEBI:29105"/>
    </cofactor>
</comment>
<evidence type="ECO:0000259" key="8">
    <source>
        <dbReference type="Pfam" id="PF07687"/>
    </source>
</evidence>
<evidence type="ECO:0000256" key="7">
    <source>
        <dbReference type="ARBA" id="ARBA00023285"/>
    </source>
</evidence>
<evidence type="ECO:0000256" key="1">
    <source>
        <dbReference type="ARBA" id="ARBA00001941"/>
    </source>
</evidence>
<feature type="domain" description="Peptidase M20 dimerisation" evidence="8">
    <location>
        <begin position="198"/>
        <end position="292"/>
    </location>
</feature>
<dbReference type="GO" id="GO:0016787">
    <property type="term" value="F:hydrolase activity"/>
    <property type="evidence" value="ECO:0007669"/>
    <property type="project" value="UniProtKB-KW"/>
</dbReference>
<keyword evidence="7" id="KW-0170">Cobalt</keyword>
<dbReference type="Proteomes" id="UP000075418">
    <property type="component" value="Unassembled WGS sequence"/>
</dbReference>